<accession>A0A5E7QUF6</accession>
<dbReference type="EMBL" id="CABVIY010000001">
    <property type="protein sequence ID" value="VVP65088.1"/>
    <property type="molecule type" value="Genomic_DNA"/>
</dbReference>
<feature type="compositionally biased region" description="Basic residues" evidence="1">
    <location>
        <begin position="47"/>
        <end position="56"/>
    </location>
</feature>
<dbReference type="AlphaFoldDB" id="A0A5E7QUF6"/>
<evidence type="ECO:0000313" key="3">
    <source>
        <dbReference type="Proteomes" id="UP000326611"/>
    </source>
</evidence>
<reference evidence="2 3" key="1">
    <citation type="submission" date="2019-09" db="EMBL/GenBank/DDBJ databases">
        <authorList>
            <person name="Chandra G."/>
            <person name="Truman W A."/>
        </authorList>
    </citation>
    <scope>NUCLEOTIDE SEQUENCE [LARGE SCALE GENOMIC DNA]</scope>
    <source>
        <strain evidence="2">PS918</strain>
    </source>
</reference>
<gene>
    <name evidence="2" type="ORF">PS918_00032</name>
</gene>
<dbReference type="Proteomes" id="UP000326611">
    <property type="component" value="Unassembled WGS sequence"/>
</dbReference>
<evidence type="ECO:0000313" key="2">
    <source>
        <dbReference type="EMBL" id="VVP65088.1"/>
    </source>
</evidence>
<proteinExistence type="predicted"/>
<organism evidence="2 3">
    <name type="scientific">Pseudomonas fluorescens</name>
    <dbReference type="NCBI Taxonomy" id="294"/>
    <lineage>
        <taxon>Bacteria</taxon>
        <taxon>Pseudomonadati</taxon>
        <taxon>Pseudomonadota</taxon>
        <taxon>Gammaproteobacteria</taxon>
        <taxon>Pseudomonadales</taxon>
        <taxon>Pseudomonadaceae</taxon>
        <taxon>Pseudomonas</taxon>
    </lineage>
</organism>
<protein>
    <submittedName>
        <fullName evidence="2">Uncharacterized protein</fullName>
    </submittedName>
</protein>
<feature type="region of interest" description="Disordered" evidence="1">
    <location>
        <begin position="34"/>
        <end position="56"/>
    </location>
</feature>
<name>A0A5E7QUF6_PSEFL</name>
<sequence length="56" mass="5919">MKFETGARPVGAGLLAKAVCQSTFVLNDALPSRASPLPQGLRGYAVTKRRSNKSSN</sequence>
<evidence type="ECO:0000256" key="1">
    <source>
        <dbReference type="SAM" id="MobiDB-lite"/>
    </source>
</evidence>